<reference evidence="1 2" key="1">
    <citation type="journal article" date="2023" name="Microorganisms">
        <title>Isolation and Genomic Characteristics of Cat-Borne Campylobacter felis sp. nov. and Sheep-Borne Campylobacter ovis sp. nov.</title>
        <authorList>
            <person name="Wang H."/>
            <person name="Li Y."/>
            <person name="Gu Y."/>
            <person name="Zhou G."/>
            <person name="Chen X."/>
            <person name="Zhang X."/>
            <person name="Shao Z."/>
            <person name="Zhang J."/>
            <person name="Zhang M."/>
        </authorList>
    </citation>
    <scope>NUCLEOTIDE SEQUENCE [LARGE SCALE GENOMIC DNA]</scope>
    <source>
        <strain evidence="1 2">XJK30-2</strain>
    </source>
</reference>
<proteinExistence type="predicted"/>
<dbReference type="Proteomes" id="UP001173802">
    <property type="component" value="Unassembled WGS sequence"/>
</dbReference>
<organism evidence="1 2">
    <name type="scientific">Helicobacter zhangjianzhongii</name>
    <dbReference type="NCBI Taxonomy" id="2974574"/>
    <lineage>
        <taxon>Bacteria</taxon>
        <taxon>Pseudomonadati</taxon>
        <taxon>Campylobacterota</taxon>
        <taxon>Epsilonproteobacteria</taxon>
        <taxon>Campylobacterales</taxon>
        <taxon>Helicobacteraceae</taxon>
        <taxon>Helicobacter</taxon>
    </lineage>
</organism>
<accession>A0ACC6FRI0</accession>
<protein>
    <submittedName>
        <fullName evidence="1">Uncharacterized protein</fullName>
    </submittedName>
</protein>
<evidence type="ECO:0000313" key="1">
    <source>
        <dbReference type="EMBL" id="MDL0081517.1"/>
    </source>
</evidence>
<evidence type="ECO:0000313" key="2">
    <source>
        <dbReference type="Proteomes" id="UP001173802"/>
    </source>
</evidence>
<keyword evidence="2" id="KW-1185">Reference proteome</keyword>
<gene>
    <name evidence="1" type="ORF">NYG90_02285</name>
</gene>
<sequence length="403" mass="43780">MSEFLCALLQAAREIIPALATREAHLLQAGAKGAGGDISIGADLLCEAIFVKHLSHIAHIDSEESGFIPAGSQMDTNKDSRARAVDSMDCHADKSARNDDKNSVNKKVDSSTANLESTFDNAATLSKAQAAANEDSGTSPSDSKIFTQNAKNVSESAKDSRIFDKNAQKVSESQAAGFCDDFLKKLRFVGCQGVGEGIYLGDNEQAHAADSRKSAQKPTPKPKKAQSTNKLTIILDPLDGSDNYLSNIPYYGASLALCDSTGQVLEAAVVNFCSAQIIYGNRDTPNATRIHLFTQKHSPIAPTRAKCGIFEKAYSHPEIARELYAHKLKFRSLGASALSLAYALEHNFFLFCGAIRKYDALAGLFLCRDLAIAREKDFLLVSQNKQDFGMIEQILYKHHTKHN</sequence>
<dbReference type="EMBL" id="JANURN010000002">
    <property type="protein sequence ID" value="MDL0081517.1"/>
    <property type="molecule type" value="Genomic_DNA"/>
</dbReference>
<name>A0ACC6FRI0_9HELI</name>
<comment type="caution">
    <text evidence="1">The sequence shown here is derived from an EMBL/GenBank/DDBJ whole genome shotgun (WGS) entry which is preliminary data.</text>
</comment>